<sequence>MSRPLSVQLYSVRTESAADRAGTLGRLAAMGYGAVEAFDVTDDAAGLRRITDDLGLDVSGAHVVQVLTGDPGRVFDAVATLGTDLAIVPAGFPHEDFTAYDGLARVAERLNSLAARAGEHGLRLGYHNHWWEIEPRLADHGGRHALEVLAELLDPAVFLEVDTYWAAVGGADVPALLGRLGERVAALHLKDGPGTKDDPNVAVGGGTMPVPEVLDAAPGAWRVVEFDACAGDLFGELQASRAYVSALEAV</sequence>
<gene>
    <name evidence="2" type="ORF">AT728_29080</name>
</gene>
<dbReference type="Gene3D" id="3.20.20.150">
    <property type="entry name" value="Divalent-metal-dependent TIM barrel enzymes"/>
    <property type="match status" value="1"/>
</dbReference>
<keyword evidence="3" id="KW-1185">Reference proteome</keyword>
<feature type="domain" description="Xylose isomerase-like TIM barrel" evidence="1">
    <location>
        <begin position="26"/>
        <end position="215"/>
    </location>
</feature>
<keyword evidence="2" id="KW-0413">Isomerase</keyword>
<dbReference type="STRING" id="1765722.AT728_29080"/>
<dbReference type="InterPro" id="IPR036237">
    <property type="entry name" value="Xyl_isomerase-like_sf"/>
</dbReference>
<dbReference type="AlphaFoldDB" id="A0A0W7WVY9"/>
<comment type="caution">
    <text evidence="2">The sequence shown here is derived from an EMBL/GenBank/DDBJ whole genome shotgun (WGS) entry which is preliminary data.</text>
</comment>
<evidence type="ECO:0000313" key="3">
    <source>
        <dbReference type="Proteomes" id="UP000054804"/>
    </source>
</evidence>
<dbReference type="PANTHER" id="PTHR12110">
    <property type="entry name" value="HYDROXYPYRUVATE ISOMERASE"/>
    <property type="match status" value="1"/>
</dbReference>
<dbReference type="InterPro" id="IPR050312">
    <property type="entry name" value="IolE/XylAMocC-like"/>
</dbReference>
<dbReference type="OrthoDB" id="5182842at2"/>
<dbReference type="GO" id="GO:0016853">
    <property type="term" value="F:isomerase activity"/>
    <property type="evidence" value="ECO:0007669"/>
    <property type="project" value="UniProtKB-KW"/>
</dbReference>
<protein>
    <submittedName>
        <fullName evidence="2">Xylose isomerase</fullName>
    </submittedName>
</protein>
<reference evidence="2 3" key="1">
    <citation type="submission" date="2015-12" db="EMBL/GenBank/DDBJ databases">
        <title>Draft genome sequence of Streptomyces silvensis ATCC 53525, a producer of novel hormone antagonists.</title>
        <authorList>
            <person name="Johnston C.W."/>
            <person name="Li Y."/>
            <person name="Magarvey N.A."/>
        </authorList>
    </citation>
    <scope>NUCLEOTIDE SEQUENCE [LARGE SCALE GENOMIC DNA]</scope>
    <source>
        <strain evidence="2 3">ATCC 53525</strain>
    </source>
</reference>
<proteinExistence type="predicted"/>
<accession>A0A0W7WVY9</accession>
<dbReference type="EMBL" id="LOCL01000058">
    <property type="protein sequence ID" value="KUF14663.1"/>
    <property type="molecule type" value="Genomic_DNA"/>
</dbReference>
<evidence type="ECO:0000259" key="1">
    <source>
        <dbReference type="Pfam" id="PF01261"/>
    </source>
</evidence>
<dbReference type="PANTHER" id="PTHR12110:SF41">
    <property type="entry name" value="INOSOSE DEHYDRATASE"/>
    <property type="match status" value="1"/>
</dbReference>
<dbReference type="InterPro" id="IPR013022">
    <property type="entry name" value="Xyl_isomerase-like_TIM-brl"/>
</dbReference>
<name>A0A0W7WVY9_9ACTN</name>
<organism evidence="2 3">
    <name type="scientific">Streptomyces silvensis</name>
    <dbReference type="NCBI Taxonomy" id="1765722"/>
    <lineage>
        <taxon>Bacteria</taxon>
        <taxon>Bacillati</taxon>
        <taxon>Actinomycetota</taxon>
        <taxon>Actinomycetes</taxon>
        <taxon>Kitasatosporales</taxon>
        <taxon>Streptomycetaceae</taxon>
        <taxon>Streptomyces</taxon>
    </lineage>
</organism>
<evidence type="ECO:0000313" key="2">
    <source>
        <dbReference type="EMBL" id="KUF14663.1"/>
    </source>
</evidence>
<dbReference type="Pfam" id="PF01261">
    <property type="entry name" value="AP_endonuc_2"/>
    <property type="match status" value="1"/>
</dbReference>
<dbReference type="RefSeq" id="WP_058851175.1">
    <property type="nucleotide sequence ID" value="NZ_LOCL01000058.1"/>
</dbReference>
<dbReference type="Proteomes" id="UP000054804">
    <property type="component" value="Unassembled WGS sequence"/>
</dbReference>
<dbReference type="SUPFAM" id="SSF51658">
    <property type="entry name" value="Xylose isomerase-like"/>
    <property type="match status" value="1"/>
</dbReference>